<dbReference type="EMBL" id="FSRM01000001">
    <property type="protein sequence ID" value="SIN97885.1"/>
    <property type="molecule type" value="Genomic_DNA"/>
</dbReference>
<proteinExistence type="predicted"/>
<evidence type="ECO:0000313" key="2">
    <source>
        <dbReference type="EMBL" id="SIN97885.1"/>
    </source>
</evidence>
<dbReference type="InterPro" id="IPR036278">
    <property type="entry name" value="Sialidase_sf"/>
</dbReference>
<feature type="chain" id="PRO_5012500866" evidence="1">
    <location>
        <begin position="26"/>
        <end position="417"/>
    </location>
</feature>
<protein>
    <submittedName>
        <fullName evidence="2">Uncharacterized protein</fullName>
    </submittedName>
</protein>
<evidence type="ECO:0000256" key="1">
    <source>
        <dbReference type="SAM" id="SignalP"/>
    </source>
</evidence>
<gene>
    <name evidence="2" type="ORF">SAMN05444168_1802</name>
</gene>
<keyword evidence="1" id="KW-0732">Signal</keyword>
<evidence type="ECO:0000313" key="3">
    <source>
        <dbReference type="Proteomes" id="UP000184693"/>
    </source>
</evidence>
<organism evidence="2 3">
    <name type="scientific">Paraburkholderia phenazinium</name>
    <dbReference type="NCBI Taxonomy" id="60549"/>
    <lineage>
        <taxon>Bacteria</taxon>
        <taxon>Pseudomonadati</taxon>
        <taxon>Pseudomonadota</taxon>
        <taxon>Betaproteobacteria</taxon>
        <taxon>Burkholderiales</taxon>
        <taxon>Burkholderiaceae</taxon>
        <taxon>Paraburkholderia</taxon>
    </lineage>
</organism>
<dbReference type="AlphaFoldDB" id="A0A1N6FRG8"/>
<dbReference type="OrthoDB" id="9813892at2"/>
<dbReference type="SUPFAM" id="SSF50939">
    <property type="entry name" value="Sialidases"/>
    <property type="match status" value="1"/>
</dbReference>
<accession>A0A1N6FRG8</accession>
<dbReference type="InterPro" id="IPR015943">
    <property type="entry name" value="WD40/YVTN_repeat-like_dom_sf"/>
</dbReference>
<dbReference type="Proteomes" id="UP000184693">
    <property type="component" value="Unassembled WGS sequence"/>
</dbReference>
<sequence>MRTLKRRTFIFGGLLLAAIATYGHHSMTTPSWQTISRAFMKNDKPYGGGNSHFSGKDVISLKVASPELRYRVVDLDKGYNAAQAVPEESWMDNSNERLNRSTVSFLRGTIDGGLTRYFQQPGQDAAWWYSKDWTTQYVSTDWMDYKIPEPKNGLTPHITKLWRSRDGGKNWTQLDWLENRNISQLLFLDPDRGYAVGWGPCVWRTADGGRTWKEITVPLQATEDDEPRKTFDGVDLGPDGTLRVAYYVPEEIADMQPESIVERLKWDSDAFEPDVKLPDQVVVSLQSEQVPPDYAYSVYALSRLGPPRNWKDLSDNGHRTGALSTWGNRGNQTVEQPHTFDARLMLDGLSVGKRGVLLVYATDASGEGAPRDMTFASKDYGKSWTETDDGITQGVYFDPATNTQYGLYGYTLKKRLW</sequence>
<reference evidence="2 3" key="1">
    <citation type="submission" date="2016-11" db="EMBL/GenBank/DDBJ databases">
        <authorList>
            <person name="Jaros S."/>
            <person name="Januszkiewicz K."/>
            <person name="Wedrychowicz H."/>
        </authorList>
    </citation>
    <scope>NUCLEOTIDE SEQUENCE [LARGE SCALE GENOMIC DNA]</scope>
    <source>
        <strain evidence="2 3">GAS86</strain>
    </source>
</reference>
<name>A0A1N6FRG8_9BURK</name>
<dbReference type="Gene3D" id="2.130.10.10">
    <property type="entry name" value="YVTN repeat-like/Quinoprotein amine dehydrogenase"/>
    <property type="match status" value="1"/>
</dbReference>
<feature type="signal peptide" evidence="1">
    <location>
        <begin position="1"/>
        <end position="25"/>
    </location>
</feature>